<dbReference type="EMBL" id="JAUUTY010000001">
    <property type="protein sequence ID" value="KAK1693499.1"/>
    <property type="molecule type" value="Genomic_DNA"/>
</dbReference>
<evidence type="ECO:0000313" key="2">
    <source>
        <dbReference type="EMBL" id="KAK1693499.1"/>
    </source>
</evidence>
<evidence type="ECO:0000313" key="3">
    <source>
        <dbReference type="Proteomes" id="UP001231189"/>
    </source>
</evidence>
<protein>
    <submittedName>
        <fullName evidence="2">Uncharacterized protein</fullName>
    </submittedName>
</protein>
<keyword evidence="3" id="KW-1185">Reference proteome</keyword>
<comment type="caution">
    <text evidence="2">The sequence shown here is derived from an EMBL/GenBank/DDBJ whole genome shotgun (WGS) entry which is preliminary data.</text>
</comment>
<reference evidence="2" key="1">
    <citation type="submission" date="2023-07" db="EMBL/GenBank/DDBJ databases">
        <title>A chromosome-level genome assembly of Lolium multiflorum.</title>
        <authorList>
            <person name="Chen Y."/>
            <person name="Copetti D."/>
            <person name="Kolliker R."/>
            <person name="Studer B."/>
        </authorList>
    </citation>
    <scope>NUCLEOTIDE SEQUENCE</scope>
    <source>
        <strain evidence="2">02402/16</strain>
        <tissue evidence="2">Leaf</tissue>
    </source>
</reference>
<dbReference type="Proteomes" id="UP001231189">
    <property type="component" value="Unassembled WGS sequence"/>
</dbReference>
<feature type="region of interest" description="Disordered" evidence="1">
    <location>
        <begin position="191"/>
        <end position="245"/>
    </location>
</feature>
<proteinExistence type="predicted"/>
<gene>
    <name evidence="2" type="ORF">QYE76_010196</name>
</gene>
<feature type="compositionally biased region" description="Basic residues" evidence="1">
    <location>
        <begin position="204"/>
        <end position="217"/>
    </location>
</feature>
<dbReference type="AlphaFoldDB" id="A0AAD8X4E8"/>
<evidence type="ECO:0000256" key="1">
    <source>
        <dbReference type="SAM" id="MobiDB-lite"/>
    </source>
</evidence>
<accession>A0AAD8X4E8</accession>
<organism evidence="2 3">
    <name type="scientific">Lolium multiflorum</name>
    <name type="common">Italian ryegrass</name>
    <name type="synonym">Lolium perenne subsp. multiflorum</name>
    <dbReference type="NCBI Taxonomy" id="4521"/>
    <lineage>
        <taxon>Eukaryota</taxon>
        <taxon>Viridiplantae</taxon>
        <taxon>Streptophyta</taxon>
        <taxon>Embryophyta</taxon>
        <taxon>Tracheophyta</taxon>
        <taxon>Spermatophyta</taxon>
        <taxon>Magnoliopsida</taxon>
        <taxon>Liliopsida</taxon>
        <taxon>Poales</taxon>
        <taxon>Poaceae</taxon>
        <taxon>BOP clade</taxon>
        <taxon>Pooideae</taxon>
        <taxon>Poodae</taxon>
        <taxon>Poeae</taxon>
        <taxon>Poeae Chloroplast Group 2 (Poeae type)</taxon>
        <taxon>Loliodinae</taxon>
        <taxon>Loliinae</taxon>
        <taxon>Lolium</taxon>
    </lineage>
</organism>
<name>A0AAD8X4E8_LOLMU</name>
<sequence>MLLEVNSLQEQALDEYYRLSKEKGTCCNHEEEIATLEKNKAKLLELNGMQNESLMEWIRLSKEKVTFCDHEDEIATLKRSKAKLMEISSMQEESLKEYFPLRKDRVCCNHEDDIATLERHKRLLLNINSLQEDALKEHFQVNKDKEVQVFDITHPLPKHEDEVNRLKAKIDRLQIQASYFEGVLEAKDGANEVSSNEGGVATKTNRKRRRRTKKKKNMGITLEEGDSSPRRGGVPDPTTKGYAGANNPSHVLFVDYYGRIRACFVGPYEENVDWTI</sequence>